<reference evidence="2 3" key="1">
    <citation type="submission" date="2019-03" db="EMBL/GenBank/DDBJ databases">
        <authorList>
            <person name="Kox A.R. M."/>
        </authorList>
    </citation>
    <scope>NUCLEOTIDE SEQUENCE [LARGE SCALE GENOMIC DNA]</scope>
    <source>
        <strain evidence="2">MTUNDRAET4 annotated genome</strain>
    </source>
</reference>
<dbReference type="InterPro" id="IPR036365">
    <property type="entry name" value="PGBD-like_sf"/>
</dbReference>
<dbReference type="RefSeq" id="WP_244605857.1">
    <property type="nucleotide sequence ID" value="NZ_LR536450.1"/>
</dbReference>
<evidence type="ECO:0000313" key="3">
    <source>
        <dbReference type="Proteomes" id="UP000294360"/>
    </source>
</evidence>
<protein>
    <submittedName>
        <fullName evidence="2">Peptidoglycan-binding domain 1 protein</fullName>
    </submittedName>
</protein>
<dbReference type="InterPro" id="IPR036366">
    <property type="entry name" value="PGBDSf"/>
</dbReference>
<dbReference type="KEGG" id="mtun:MTUNDRAET4_3469"/>
<proteinExistence type="predicted"/>
<dbReference type="Gene3D" id="1.10.101.10">
    <property type="entry name" value="PGBD-like superfamily/PGBD"/>
    <property type="match status" value="1"/>
</dbReference>
<evidence type="ECO:0000313" key="2">
    <source>
        <dbReference type="EMBL" id="VFU10356.1"/>
    </source>
</evidence>
<name>A0A4U8Z4G0_METTU</name>
<feature type="domain" description="Peptidoglycan binding-like" evidence="1">
    <location>
        <begin position="42"/>
        <end position="90"/>
    </location>
</feature>
<dbReference type="EMBL" id="LR536450">
    <property type="protein sequence ID" value="VFU10356.1"/>
    <property type="molecule type" value="Genomic_DNA"/>
</dbReference>
<dbReference type="AlphaFoldDB" id="A0A4U8Z4G0"/>
<organism evidence="2 3">
    <name type="scientific">Methylocella tundrae</name>
    <dbReference type="NCBI Taxonomy" id="227605"/>
    <lineage>
        <taxon>Bacteria</taxon>
        <taxon>Pseudomonadati</taxon>
        <taxon>Pseudomonadota</taxon>
        <taxon>Alphaproteobacteria</taxon>
        <taxon>Hyphomicrobiales</taxon>
        <taxon>Beijerinckiaceae</taxon>
        <taxon>Methylocella</taxon>
    </lineage>
</organism>
<dbReference type="SUPFAM" id="SSF47090">
    <property type="entry name" value="PGBD-like"/>
    <property type="match status" value="1"/>
</dbReference>
<sequence length="103" mass="10861">MLIKRPPPAPAGAEAETKPRDAITELLLGNGHEVQAVGPSKTVLAAQKALVKLGFVLKPDGVMGATTRQAIERYERDHGRASRGELTPAISRLLSAESGVPIN</sequence>
<gene>
    <name evidence="2" type="ORF">MTUNDRAET4_3469</name>
</gene>
<dbReference type="Proteomes" id="UP000294360">
    <property type="component" value="Chromosome"/>
</dbReference>
<accession>A0A4U8Z4G0</accession>
<dbReference type="Pfam" id="PF01471">
    <property type="entry name" value="PG_binding_1"/>
    <property type="match status" value="1"/>
</dbReference>
<dbReference type="InterPro" id="IPR002477">
    <property type="entry name" value="Peptidoglycan-bd-like"/>
</dbReference>
<evidence type="ECO:0000259" key="1">
    <source>
        <dbReference type="Pfam" id="PF01471"/>
    </source>
</evidence>